<dbReference type="Proteomes" id="UP001501757">
    <property type="component" value="Unassembled WGS sequence"/>
</dbReference>
<dbReference type="RefSeq" id="WP_343845736.1">
    <property type="nucleotide sequence ID" value="NZ_BAAAEI010000015.1"/>
</dbReference>
<dbReference type="PANTHER" id="PTHR31212:SF4">
    <property type="entry name" value="ALPHA-KETOGLUTARATE-DEPENDENT DIOXYGENASE ALKB HOMOLOG 3"/>
    <property type="match status" value="1"/>
</dbReference>
<sequence length="199" mass="22653">MQQSLFDTGVITLPQAELDYRPDFLDQCSADGLLRCFRDSLAWRQDHIKLYGKVVKIPRLQAWYGDAGTQYRYSGLTLSPEHWTAELSALKLACEQACGQRFNAVLANWYRSGDDSMGWHSDDEPELGRNPVIASVSLGVCRNLDFRHKGTGQTHRLPLQHGSLLIMSGPTQSHWQHGIAKTRRVIGERINLTFRYIYC</sequence>
<protein>
    <submittedName>
        <fullName evidence="2">Alpha-ketoglutarate-dependent dioxygenase AlkB</fullName>
    </submittedName>
</protein>
<dbReference type="InterPro" id="IPR005123">
    <property type="entry name" value="Oxoglu/Fe-dep_dioxygenase_dom"/>
</dbReference>
<proteinExistence type="predicted"/>
<dbReference type="InterPro" id="IPR027450">
    <property type="entry name" value="AlkB-like"/>
</dbReference>
<comment type="caution">
    <text evidence="2">The sequence shown here is derived from an EMBL/GenBank/DDBJ whole genome shotgun (WGS) entry which is preliminary data.</text>
</comment>
<dbReference type="EMBL" id="BAAAEI010000015">
    <property type="protein sequence ID" value="GAA0362048.1"/>
    <property type="molecule type" value="Genomic_DNA"/>
</dbReference>
<dbReference type="GO" id="GO:0051213">
    <property type="term" value="F:dioxygenase activity"/>
    <property type="evidence" value="ECO:0007669"/>
    <property type="project" value="UniProtKB-KW"/>
</dbReference>
<dbReference type="Pfam" id="PF13532">
    <property type="entry name" value="2OG-FeII_Oxy_2"/>
    <property type="match status" value="1"/>
</dbReference>
<reference evidence="3" key="1">
    <citation type="journal article" date="2019" name="Int. J. Syst. Evol. Microbiol.">
        <title>The Global Catalogue of Microorganisms (GCM) 10K type strain sequencing project: providing services to taxonomists for standard genome sequencing and annotation.</title>
        <authorList>
            <consortium name="The Broad Institute Genomics Platform"/>
            <consortium name="The Broad Institute Genome Sequencing Center for Infectious Disease"/>
            <person name="Wu L."/>
            <person name="Ma J."/>
        </authorList>
    </citation>
    <scope>NUCLEOTIDE SEQUENCE [LARGE SCALE GENOMIC DNA]</scope>
    <source>
        <strain evidence="3">JCM 13378</strain>
    </source>
</reference>
<dbReference type="InterPro" id="IPR032854">
    <property type="entry name" value="ALKBH3"/>
</dbReference>
<accession>A0ABP3H8L7</accession>
<dbReference type="InterPro" id="IPR037151">
    <property type="entry name" value="AlkB-like_sf"/>
</dbReference>
<dbReference type="SUPFAM" id="SSF51197">
    <property type="entry name" value="Clavaminate synthase-like"/>
    <property type="match status" value="1"/>
</dbReference>
<name>A0ABP3H8L7_9ALTE</name>
<dbReference type="Gene3D" id="2.60.120.590">
    <property type="entry name" value="Alpha-ketoglutarate-dependent dioxygenase AlkB-like"/>
    <property type="match status" value="1"/>
</dbReference>
<keyword evidence="3" id="KW-1185">Reference proteome</keyword>
<gene>
    <name evidence="2" type="ORF">GCM10009092_28000</name>
</gene>
<dbReference type="PROSITE" id="PS51471">
    <property type="entry name" value="FE2OG_OXY"/>
    <property type="match status" value="1"/>
</dbReference>
<keyword evidence="2" id="KW-0223">Dioxygenase</keyword>
<dbReference type="PANTHER" id="PTHR31212">
    <property type="entry name" value="ALPHA-KETOGLUTARATE-DEPENDENT DIOXYGENASE ALKB HOMOLOG 3"/>
    <property type="match status" value="1"/>
</dbReference>
<feature type="domain" description="Fe2OG dioxygenase" evidence="1">
    <location>
        <begin position="101"/>
        <end position="198"/>
    </location>
</feature>
<evidence type="ECO:0000259" key="1">
    <source>
        <dbReference type="PROSITE" id="PS51471"/>
    </source>
</evidence>
<organism evidence="2 3">
    <name type="scientific">Bowmanella denitrificans</name>
    <dbReference type="NCBI Taxonomy" id="366582"/>
    <lineage>
        <taxon>Bacteria</taxon>
        <taxon>Pseudomonadati</taxon>
        <taxon>Pseudomonadota</taxon>
        <taxon>Gammaproteobacteria</taxon>
        <taxon>Alteromonadales</taxon>
        <taxon>Alteromonadaceae</taxon>
        <taxon>Bowmanella</taxon>
    </lineage>
</organism>
<evidence type="ECO:0000313" key="3">
    <source>
        <dbReference type="Proteomes" id="UP001501757"/>
    </source>
</evidence>
<keyword evidence="2" id="KW-0560">Oxidoreductase</keyword>
<evidence type="ECO:0000313" key="2">
    <source>
        <dbReference type="EMBL" id="GAA0362048.1"/>
    </source>
</evidence>